<dbReference type="InterPro" id="IPR038459">
    <property type="entry name" value="MT_TRM10-typ_sf"/>
</dbReference>
<keyword evidence="2" id="KW-0489">Methyltransferase</keyword>
<dbReference type="Proteomes" id="UP001152799">
    <property type="component" value="Chromosome 6"/>
</dbReference>
<accession>A0A9N9MU89</accession>
<dbReference type="GO" id="GO:0032259">
    <property type="term" value="P:methylation"/>
    <property type="evidence" value="ECO:0007669"/>
    <property type="project" value="UniProtKB-KW"/>
</dbReference>
<dbReference type="GO" id="GO:0070131">
    <property type="term" value="P:positive regulation of mitochondrial translation"/>
    <property type="evidence" value="ECO:0007669"/>
    <property type="project" value="TreeGrafter"/>
</dbReference>
<keyword evidence="6" id="KW-0809">Transit peptide</keyword>
<dbReference type="GO" id="GO:0097745">
    <property type="term" value="P:mitochondrial tRNA 5'-end processing"/>
    <property type="evidence" value="ECO:0007669"/>
    <property type="project" value="TreeGrafter"/>
</dbReference>
<evidence type="ECO:0000259" key="11">
    <source>
        <dbReference type="PROSITE" id="PS51675"/>
    </source>
</evidence>
<dbReference type="GO" id="GO:0005739">
    <property type="term" value="C:mitochondrion"/>
    <property type="evidence" value="ECO:0007669"/>
    <property type="project" value="UniProtKB-SubCell"/>
</dbReference>
<dbReference type="OrthoDB" id="9976048at2759"/>
<comment type="subcellular location">
    <subcellularLocation>
        <location evidence="1">Mitochondrion</location>
    </subcellularLocation>
</comment>
<dbReference type="InterPro" id="IPR025812">
    <property type="entry name" value="Trm10_C_MTase_dom"/>
</dbReference>
<evidence type="ECO:0000256" key="8">
    <source>
        <dbReference type="ARBA" id="ARBA00023128"/>
    </source>
</evidence>
<organism evidence="12 13">
    <name type="scientific">Ceutorhynchus assimilis</name>
    <name type="common">cabbage seed weevil</name>
    <dbReference type="NCBI Taxonomy" id="467358"/>
    <lineage>
        <taxon>Eukaryota</taxon>
        <taxon>Metazoa</taxon>
        <taxon>Ecdysozoa</taxon>
        <taxon>Arthropoda</taxon>
        <taxon>Hexapoda</taxon>
        <taxon>Insecta</taxon>
        <taxon>Pterygota</taxon>
        <taxon>Neoptera</taxon>
        <taxon>Endopterygota</taxon>
        <taxon>Coleoptera</taxon>
        <taxon>Polyphaga</taxon>
        <taxon>Cucujiformia</taxon>
        <taxon>Curculionidae</taxon>
        <taxon>Ceutorhynchinae</taxon>
        <taxon>Ceutorhynchus</taxon>
    </lineage>
</organism>
<evidence type="ECO:0000256" key="10">
    <source>
        <dbReference type="SAM" id="SignalP"/>
    </source>
</evidence>
<evidence type="ECO:0000313" key="12">
    <source>
        <dbReference type="EMBL" id="CAG9770124.1"/>
    </source>
</evidence>
<protein>
    <recommendedName>
        <fullName evidence="9">RNA (guanine-9-)-methyltransferase domain-containing protein 1</fullName>
    </recommendedName>
</protein>
<evidence type="ECO:0000256" key="6">
    <source>
        <dbReference type="ARBA" id="ARBA00022946"/>
    </source>
</evidence>
<evidence type="ECO:0000256" key="1">
    <source>
        <dbReference type="ARBA" id="ARBA00004173"/>
    </source>
</evidence>
<evidence type="ECO:0000313" key="13">
    <source>
        <dbReference type="Proteomes" id="UP001152799"/>
    </source>
</evidence>
<evidence type="ECO:0000256" key="5">
    <source>
        <dbReference type="ARBA" id="ARBA00022694"/>
    </source>
</evidence>
<dbReference type="GO" id="GO:0000049">
    <property type="term" value="F:tRNA binding"/>
    <property type="evidence" value="ECO:0007669"/>
    <property type="project" value="TreeGrafter"/>
</dbReference>
<evidence type="ECO:0000256" key="3">
    <source>
        <dbReference type="ARBA" id="ARBA00022679"/>
    </source>
</evidence>
<dbReference type="CDD" id="cd18102">
    <property type="entry name" value="Trm10_MRRP1"/>
    <property type="match status" value="1"/>
</dbReference>
<evidence type="ECO:0000256" key="4">
    <source>
        <dbReference type="ARBA" id="ARBA00022691"/>
    </source>
</evidence>
<evidence type="ECO:0000256" key="9">
    <source>
        <dbReference type="ARBA" id="ARBA00029803"/>
    </source>
</evidence>
<dbReference type="GO" id="GO:0005654">
    <property type="term" value="C:nucleoplasm"/>
    <property type="evidence" value="ECO:0007669"/>
    <property type="project" value="TreeGrafter"/>
</dbReference>
<keyword evidence="10" id="KW-0732">Signal</keyword>
<keyword evidence="5" id="KW-0819">tRNA processing</keyword>
<dbReference type="AlphaFoldDB" id="A0A9N9MU89"/>
<dbReference type="Gene3D" id="3.40.1280.30">
    <property type="match status" value="1"/>
</dbReference>
<keyword evidence="3" id="KW-0808">Transferase</keyword>
<evidence type="ECO:0000256" key="7">
    <source>
        <dbReference type="ARBA" id="ARBA00023054"/>
    </source>
</evidence>
<dbReference type="PANTHER" id="PTHR13563:SF5">
    <property type="entry name" value="TRNA METHYLTRANSFERASE 10 HOMOLOG C"/>
    <property type="match status" value="1"/>
</dbReference>
<dbReference type="InterPro" id="IPR007356">
    <property type="entry name" value="tRNA_m1G_MeTrfase_euk"/>
</dbReference>
<dbReference type="PANTHER" id="PTHR13563">
    <property type="entry name" value="TRNA (GUANINE-9-) METHYLTRANSFERASE"/>
    <property type="match status" value="1"/>
</dbReference>
<dbReference type="GO" id="GO:0008168">
    <property type="term" value="F:methyltransferase activity"/>
    <property type="evidence" value="ECO:0007669"/>
    <property type="project" value="UniProtKB-KW"/>
</dbReference>
<gene>
    <name evidence="12" type="ORF">CEUTPL_LOCUS10581</name>
</gene>
<feature type="signal peptide" evidence="10">
    <location>
        <begin position="1"/>
        <end position="18"/>
    </location>
</feature>
<dbReference type="FunFam" id="3.40.1280.30:FF:000003">
    <property type="entry name" value="tRNA methyltransferase 10C, mitochondrial RNase P subunit"/>
    <property type="match status" value="1"/>
</dbReference>
<keyword evidence="4" id="KW-0949">S-adenosyl-L-methionine</keyword>
<dbReference type="InterPro" id="IPR028564">
    <property type="entry name" value="MT_TRM10-typ"/>
</dbReference>
<reference evidence="12" key="1">
    <citation type="submission" date="2022-01" db="EMBL/GenBank/DDBJ databases">
        <authorList>
            <person name="King R."/>
        </authorList>
    </citation>
    <scope>NUCLEOTIDE SEQUENCE</scope>
</reference>
<dbReference type="EMBL" id="OU892282">
    <property type="protein sequence ID" value="CAG9770124.1"/>
    <property type="molecule type" value="Genomic_DNA"/>
</dbReference>
<keyword evidence="7" id="KW-0175">Coiled coil</keyword>
<sequence>MVLLIIITLLIPDRGLEAITKGDKELEHKLKVIILETEVLRQDGKSVPSNEYMTAEIWENMLKLPSRSGRTKYLDFLFRTSKKKHNKLVKKLEKRKTYEEQLANKKLSPKSLPIEEHALKYGLSFNNIFIRFNDSTMNNFYNSRLIQAIQFGQKLAIDCGYDQNMTKRENQYTAKQLNLLFAENRCNHDPFDIHYVNLNKESELTKMFYKHVPTMFDKEFPMNSHEKSYLDLFPKQKLVYLTPHCREEMGSFDHDAIYIVGAIVDKVNHEPLSLAKAKREGITMRKFPLDRYLQWGSGSGKSLTINQCVAILLDLKDTGNWNYALRHVPRRKLSDTTTVSNNFKHSYNTPESFSSRKKAYEA</sequence>
<keyword evidence="13" id="KW-1185">Reference proteome</keyword>
<proteinExistence type="predicted"/>
<evidence type="ECO:0000256" key="2">
    <source>
        <dbReference type="ARBA" id="ARBA00022603"/>
    </source>
</evidence>
<feature type="domain" description="SAM-dependent MTase TRM10-type" evidence="11">
    <location>
        <begin position="141"/>
        <end position="335"/>
    </location>
</feature>
<dbReference type="PROSITE" id="PS51675">
    <property type="entry name" value="SAM_MT_TRM10"/>
    <property type="match status" value="1"/>
</dbReference>
<name>A0A9N9MU89_9CUCU</name>
<feature type="chain" id="PRO_5040157034" description="RNA (guanine-9-)-methyltransferase domain-containing protein 1" evidence="10">
    <location>
        <begin position="19"/>
        <end position="362"/>
    </location>
</feature>
<keyword evidence="8" id="KW-0496">Mitochondrion</keyword>